<gene>
    <name evidence="11" type="ORF">CCAE0312_LOCUS9307</name>
</gene>
<dbReference type="GO" id="GO:0005681">
    <property type="term" value="C:spliceosomal complex"/>
    <property type="evidence" value="ECO:0007669"/>
    <property type="project" value="UniProtKB-UniRule"/>
</dbReference>
<reference evidence="11" key="1">
    <citation type="submission" date="2021-01" db="EMBL/GenBank/DDBJ databases">
        <authorList>
            <person name="Corre E."/>
            <person name="Pelletier E."/>
            <person name="Niang G."/>
            <person name="Scheremetjew M."/>
            <person name="Finn R."/>
            <person name="Kale V."/>
            <person name="Holt S."/>
            <person name="Cochrane G."/>
            <person name="Meng A."/>
            <person name="Brown T."/>
            <person name="Cohen L."/>
        </authorList>
    </citation>
    <scope>NUCLEOTIDE SEQUENCE</scope>
    <source>
        <strain evidence="11">SAG 36.94</strain>
    </source>
</reference>
<dbReference type="GO" id="GO:0030628">
    <property type="term" value="F:pre-mRNA 3'-splice site binding"/>
    <property type="evidence" value="ECO:0007669"/>
    <property type="project" value="UniProtKB-UniRule"/>
</dbReference>
<proteinExistence type="inferred from homology"/>
<dbReference type="GO" id="GO:0000398">
    <property type="term" value="P:mRNA splicing, via spliceosome"/>
    <property type="evidence" value="ECO:0007669"/>
    <property type="project" value="UniProtKB-UniRule"/>
</dbReference>
<keyword evidence="5 7" id="KW-0508">mRNA splicing</keyword>
<accession>A0A7S1XGY3</accession>
<comment type="subcellular location">
    <subcellularLocation>
        <location evidence="1 7">Nucleus</location>
    </subcellularLocation>
</comment>
<evidence type="ECO:0000256" key="8">
    <source>
        <dbReference type="SAM" id="Coils"/>
    </source>
</evidence>
<dbReference type="PANTHER" id="PTHR12942:SF2">
    <property type="entry name" value="PRE-MRNA-SPLICING FACTOR SLU7"/>
    <property type="match status" value="1"/>
</dbReference>
<feature type="domain" description="Pre-mRNA-splicing factor SLU7" evidence="10">
    <location>
        <begin position="142"/>
        <end position="377"/>
    </location>
</feature>
<organism evidence="11">
    <name type="scientific">Compsopogon caeruleus</name>
    <dbReference type="NCBI Taxonomy" id="31354"/>
    <lineage>
        <taxon>Eukaryota</taxon>
        <taxon>Rhodophyta</taxon>
        <taxon>Compsopogonophyceae</taxon>
        <taxon>Compsopogonales</taxon>
        <taxon>Compsopogonaceae</taxon>
        <taxon>Compsopogon</taxon>
    </lineage>
</organism>
<evidence type="ECO:0000256" key="2">
    <source>
        <dbReference type="ARBA" id="ARBA00007203"/>
    </source>
</evidence>
<sequence length="443" mass="50597">MASSSRGFRNRDEYRKQKELEDLRKEGKVAPEKDEEGNDINPHIPQYIARSPWYLSTGGPSLRHQKAETVKDPEVVARKLDVWYERGKKAGPAATKFRKGACENCGSMAHAATDCLERPRKVRARFSGVEIAADDVISNVALDFDGKRDRWNGYDSKEYKKVIQTHERLEEERRRLRGEKMDEEFRQGDATDVLMEKKDEGTRVTVRNLRIREDTAKYLRNLDVNSAYYDPKTRSMREDPTPEVDPDDKDYAGDNFVRHTGEARGFAGLQLFTLDATERNAGVPHLQAQPSLAEAVYREFQNKREAVQDHRRQETLEKYGGTEHLVSSDVVQAMGQSEAFVEYTRDGRVIKGVEPARPVSKYPEGILELNHTNVWGSYYQDGRWGFACCHQTVRMAYCTGEAGRKAREEADRAMQESQVSRLSRQETDVMTQQSGFVAETKPG</sequence>
<feature type="coiled-coil region" evidence="8">
    <location>
        <begin position="159"/>
        <end position="186"/>
    </location>
</feature>
<protein>
    <recommendedName>
        <fullName evidence="7">Pre-mRNA-splicing factor SLU7</fullName>
    </recommendedName>
</protein>
<evidence type="ECO:0000256" key="4">
    <source>
        <dbReference type="ARBA" id="ARBA00022728"/>
    </source>
</evidence>
<evidence type="ECO:0000256" key="1">
    <source>
        <dbReference type="ARBA" id="ARBA00004123"/>
    </source>
</evidence>
<feature type="compositionally biased region" description="Polar residues" evidence="9">
    <location>
        <begin position="415"/>
        <end position="435"/>
    </location>
</feature>
<evidence type="ECO:0000259" key="10">
    <source>
        <dbReference type="Pfam" id="PF11708"/>
    </source>
</evidence>
<feature type="compositionally biased region" description="Basic and acidic residues" evidence="9">
    <location>
        <begin position="9"/>
        <end position="32"/>
    </location>
</feature>
<feature type="region of interest" description="Disordered" evidence="9">
    <location>
        <begin position="411"/>
        <end position="443"/>
    </location>
</feature>
<evidence type="ECO:0000256" key="7">
    <source>
        <dbReference type="RuleBase" id="RU367071"/>
    </source>
</evidence>
<evidence type="ECO:0000256" key="9">
    <source>
        <dbReference type="SAM" id="MobiDB-lite"/>
    </source>
</evidence>
<dbReference type="EMBL" id="HBGH01016785">
    <property type="protein sequence ID" value="CAD9237209.1"/>
    <property type="molecule type" value="Transcribed_RNA"/>
</dbReference>
<dbReference type="InterPro" id="IPR039974">
    <property type="entry name" value="Splicing_factor_SLU7"/>
</dbReference>
<evidence type="ECO:0000256" key="3">
    <source>
        <dbReference type="ARBA" id="ARBA00022664"/>
    </source>
</evidence>
<comment type="similarity">
    <text evidence="2 7">Belongs to the SLU7 family.</text>
</comment>
<evidence type="ECO:0000313" key="11">
    <source>
        <dbReference type="EMBL" id="CAD9237209.1"/>
    </source>
</evidence>
<keyword evidence="8" id="KW-0175">Coiled coil</keyword>
<dbReference type="Pfam" id="PF11708">
    <property type="entry name" value="Slu7"/>
    <property type="match status" value="1"/>
</dbReference>
<comment type="function">
    <text evidence="7">Involved in pre-mRNA splicing.</text>
</comment>
<keyword evidence="3 7" id="KW-0507">mRNA processing</keyword>
<dbReference type="AlphaFoldDB" id="A0A7S1XGY3"/>
<feature type="region of interest" description="Disordered" evidence="9">
    <location>
        <begin position="1"/>
        <end position="44"/>
    </location>
</feature>
<evidence type="ECO:0000256" key="5">
    <source>
        <dbReference type="ARBA" id="ARBA00023187"/>
    </source>
</evidence>
<comment type="subunit">
    <text evidence="7">Associated with the spliceosome.</text>
</comment>
<keyword evidence="4 7" id="KW-0747">Spliceosome</keyword>
<dbReference type="PANTHER" id="PTHR12942">
    <property type="entry name" value="STEP II SPLICING FACTOR SLU7"/>
    <property type="match status" value="1"/>
</dbReference>
<name>A0A7S1XGY3_9RHOD</name>
<evidence type="ECO:0000256" key="6">
    <source>
        <dbReference type="ARBA" id="ARBA00023242"/>
    </source>
</evidence>
<keyword evidence="6 7" id="KW-0539">Nucleus</keyword>
<dbReference type="InterPro" id="IPR021715">
    <property type="entry name" value="Slu7_dom"/>
</dbReference>